<dbReference type="STRING" id="1408163.A0A0F4YQK2"/>
<dbReference type="GeneID" id="25317792"/>
<dbReference type="InterPro" id="IPR055089">
    <property type="entry name" value="COP9_N"/>
</dbReference>
<sequence>MADVLPRLLSFPRRSDTTHAVSDEEYDEQARNFVAYLKECLPNKTDEVSGGILEQLDPSVHSLSFLLVFHFHVLALRSRTNQVIPKDLYPGNNLWSKALLFLKTFDPIQVRYAGYEWRKVVESVARAAEAVAKKPLLAIRPIRDAMLRLDPSGSSFTSNHVLLSRLCLRARAYALALPVIDKDICVFPASADQAYLRRSQPVMCAQHESSATFITNTSGFSSKLTYRDHLQYFLYSSMIYMGLKQWDRALHFLSIVISSPSINSVSAIMVEAYKKWVLPIPIPTITPPHAVKLYRSLARPYDALADAFRTGNFDKLKAEAEIGQSIWHMASSYLLQAFESFIFTFLSLLYASNSTMLRFSSLLPSSDAVLEKSIRQRLLVEQQKLRVLANNVQSSDMRLELGKEYVDYLRKSQKRNDSTSKDGLGKAGGRDLDFDEDMMSDLR</sequence>
<protein>
    <submittedName>
        <fullName evidence="4">COP9 subunit 3</fullName>
    </submittedName>
</protein>
<feature type="region of interest" description="Disordered" evidence="2">
    <location>
        <begin position="412"/>
        <end position="443"/>
    </location>
</feature>
<accession>A0A0F4YQK2</accession>
<proteinExistence type="predicted"/>
<evidence type="ECO:0000313" key="5">
    <source>
        <dbReference type="Proteomes" id="UP000053958"/>
    </source>
</evidence>
<dbReference type="Proteomes" id="UP000053958">
    <property type="component" value="Unassembled WGS sequence"/>
</dbReference>
<dbReference type="GO" id="GO:0006511">
    <property type="term" value="P:ubiquitin-dependent protein catabolic process"/>
    <property type="evidence" value="ECO:0007669"/>
    <property type="project" value="TreeGrafter"/>
</dbReference>
<dbReference type="PANTHER" id="PTHR10758:SF1">
    <property type="entry name" value="COP9 SIGNALOSOME COMPLEX SUBUNIT 3"/>
    <property type="match status" value="1"/>
</dbReference>
<dbReference type="RefSeq" id="XP_013327141.1">
    <property type="nucleotide sequence ID" value="XM_013471687.1"/>
</dbReference>
<organism evidence="4 5">
    <name type="scientific">Rasamsonia emersonii (strain ATCC 16479 / CBS 393.64 / IMI 116815)</name>
    <dbReference type="NCBI Taxonomy" id="1408163"/>
    <lineage>
        <taxon>Eukaryota</taxon>
        <taxon>Fungi</taxon>
        <taxon>Dikarya</taxon>
        <taxon>Ascomycota</taxon>
        <taxon>Pezizomycotina</taxon>
        <taxon>Eurotiomycetes</taxon>
        <taxon>Eurotiomycetidae</taxon>
        <taxon>Eurotiales</taxon>
        <taxon>Trichocomaceae</taxon>
        <taxon>Rasamsonia</taxon>
    </lineage>
</organism>
<feature type="compositionally biased region" description="Basic and acidic residues" evidence="2">
    <location>
        <begin position="412"/>
        <end position="432"/>
    </location>
</feature>
<dbReference type="GO" id="GO:0008180">
    <property type="term" value="C:COP9 signalosome"/>
    <property type="evidence" value="ECO:0007669"/>
    <property type="project" value="TreeGrafter"/>
</dbReference>
<keyword evidence="1" id="KW-0963">Cytoplasm</keyword>
<comment type="caution">
    <text evidence="4">The sequence shown here is derived from an EMBL/GenBank/DDBJ whole genome shotgun (WGS) entry which is preliminary data.</text>
</comment>
<evidence type="ECO:0000256" key="1">
    <source>
        <dbReference type="ARBA" id="ARBA00022490"/>
    </source>
</evidence>
<dbReference type="Pfam" id="PF22788">
    <property type="entry name" value="COP9_hel_rpt"/>
    <property type="match status" value="1"/>
</dbReference>
<evidence type="ECO:0000313" key="4">
    <source>
        <dbReference type="EMBL" id="KKA20529.1"/>
    </source>
</evidence>
<reference evidence="4 5" key="1">
    <citation type="submission" date="2015-04" db="EMBL/GenBank/DDBJ databases">
        <authorList>
            <person name="Heijne W.H."/>
            <person name="Fedorova N.D."/>
            <person name="Nierman W.C."/>
            <person name="Vollebregt A.W."/>
            <person name="Zhao Z."/>
            <person name="Wu L."/>
            <person name="Kumar M."/>
            <person name="Stam H."/>
            <person name="van den Berg M.A."/>
            <person name="Pel H.J."/>
        </authorList>
    </citation>
    <scope>NUCLEOTIDE SEQUENCE [LARGE SCALE GENOMIC DNA]</scope>
    <source>
        <strain evidence="4 5">CBS 393.64</strain>
    </source>
</reference>
<dbReference type="EMBL" id="LASV01000252">
    <property type="protein sequence ID" value="KKA20529.1"/>
    <property type="molecule type" value="Genomic_DNA"/>
</dbReference>
<dbReference type="PANTHER" id="PTHR10758">
    <property type="entry name" value="26S PROTEASOME NON-ATPASE REGULATORY SUBUNIT 3/COP9 SIGNALOSOME COMPLEX SUBUNIT 3"/>
    <property type="match status" value="1"/>
</dbReference>
<name>A0A0F4YQK2_RASE3</name>
<keyword evidence="5" id="KW-1185">Reference proteome</keyword>
<dbReference type="AlphaFoldDB" id="A0A0F4YQK2"/>
<gene>
    <name evidence="4" type="ORF">T310_5448</name>
</gene>
<dbReference type="OrthoDB" id="29061at2759"/>
<feature type="domain" description="COP9 signalosome complex subunit 3 N-terminal helical repeats" evidence="3">
    <location>
        <begin position="41"/>
        <end position="278"/>
    </location>
</feature>
<dbReference type="InterPro" id="IPR050756">
    <property type="entry name" value="CSN3"/>
</dbReference>
<evidence type="ECO:0000256" key="2">
    <source>
        <dbReference type="SAM" id="MobiDB-lite"/>
    </source>
</evidence>
<evidence type="ECO:0000259" key="3">
    <source>
        <dbReference type="Pfam" id="PF22788"/>
    </source>
</evidence>
<feature type="compositionally biased region" description="Acidic residues" evidence="2">
    <location>
        <begin position="433"/>
        <end position="443"/>
    </location>
</feature>